<comment type="caution">
    <text evidence="1">The sequence shown here is derived from an EMBL/GenBank/DDBJ whole genome shotgun (WGS) entry which is preliminary data.</text>
</comment>
<reference evidence="1 2" key="1">
    <citation type="journal article" date="2019" name="Syst. Appl. Microbiol.">
        <title>Characterization of Bifidobacterium species in feaces of the Egyptian fruit bat: Description of B. vespertilionis sp. nov. and B. rousetti sp. nov.</title>
        <authorList>
            <person name="Modesto M."/>
            <person name="Satti M."/>
            <person name="Watanabe K."/>
            <person name="Puglisi E."/>
            <person name="Morelli L."/>
            <person name="Huang C.-H."/>
            <person name="Liou J.-S."/>
            <person name="Miyashita M."/>
            <person name="Tamura T."/>
            <person name="Saito S."/>
            <person name="Mori K."/>
            <person name="Huang L."/>
            <person name="Sciavilla P."/>
            <person name="Sandri C."/>
            <person name="Spiezio C."/>
            <person name="Vitali F."/>
            <person name="Cavalieri D."/>
            <person name="Perpetuini G."/>
            <person name="Tofalo R."/>
            <person name="Bonetti A."/>
            <person name="Arita M."/>
            <person name="Mattarelli P."/>
        </authorList>
    </citation>
    <scope>NUCLEOTIDE SEQUENCE [LARGE SCALE GENOMIC DNA]</scope>
    <source>
        <strain evidence="1 2">RST17</strain>
    </source>
</reference>
<dbReference type="AlphaFoldDB" id="A0A5M9ZL07"/>
<evidence type="ECO:0000313" key="2">
    <source>
        <dbReference type="Proteomes" id="UP000410049"/>
    </source>
</evidence>
<evidence type="ECO:0000313" key="1">
    <source>
        <dbReference type="EMBL" id="KAA8828119.1"/>
    </source>
</evidence>
<accession>A0A5M9ZL07</accession>
<proteinExistence type="predicted"/>
<organism evidence="1 2">
    <name type="scientific">Bifidobacterium myosotis</name>
    <dbReference type="NCBI Taxonomy" id="1630166"/>
    <lineage>
        <taxon>Bacteria</taxon>
        <taxon>Bacillati</taxon>
        <taxon>Actinomycetota</taxon>
        <taxon>Actinomycetes</taxon>
        <taxon>Bifidobacteriales</taxon>
        <taxon>Bifidobacteriaceae</taxon>
        <taxon>Bifidobacterium</taxon>
    </lineage>
</organism>
<dbReference type="EMBL" id="RZUH01000004">
    <property type="protein sequence ID" value="KAA8828119.1"/>
    <property type="molecule type" value="Genomic_DNA"/>
</dbReference>
<dbReference type="Proteomes" id="UP000410049">
    <property type="component" value="Unassembled WGS sequence"/>
</dbReference>
<protein>
    <submittedName>
        <fullName evidence="1">Uncharacterized protein</fullName>
    </submittedName>
</protein>
<name>A0A5M9ZL07_9BIFI</name>
<sequence>MTDGPRTLGGLIDATGRAVEALAGRDGLERIHAGAFDDPDAVDGLRDGTAAYVMRIMDDGVCTWLALAVARPGADGDRAATMPDGRVLRYDKIPAAELLDDGDPTVWLPAALAAARAGV</sequence>
<gene>
    <name evidence="1" type="ORF">EMO91_06675</name>
</gene>
<dbReference type="RefSeq" id="WP_150379285.1">
    <property type="nucleotide sequence ID" value="NZ_RZUH01000004.1"/>
</dbReference>